<dbReference type="Proteomes" id="UP000182126">
    <property type="component" value="Chromosome I"/>
</dbReference>
<gene>
    <name evidence="2" type="ORF">SAMN04489809_0035</name>
    <name evidence="3" type="ORF">SAMN04489809_3470</name>
</gene>
<feature type="transmembrane region" description="Helical" evidence="1">
    <location>
        <begin position="28"/>
        <end position="47"/>
    </location>
</feature>
<dbReference type="AlphaFoldDB" id="A0A1H1XGH9"/>
<keyword evidence="1" id="KW-0472">Membrane</keyword>
<keyword evidence="1" id="KW-0812">Transmembrane</keyword>
<accession>A0A1H1XGH9</accession>
<keyword evidence="1" id="KW-1133">Transmembrane helix</keyword>
<dbReference type="EMBL" id="LT629770">
    <property type="protein sequence ID" value="SDT08364.1"/>
    <property type="molecule type" value="Genomic_DNA"/>
</dbReference>
<organism evidence="3 4">
    <name type="scientific">Microbacterium paraoxydans</name>
    <dbReference type="NCBI Taxonomy" id="199592"/>
    <lineage>
        <taxon>Bacteria</taxon>
        <taxon>Bacillati</taxon>
        <taxon>Actinomycetota</taxon>
        <taxon>Actinomycetes</taxon>
        <taxon>Micrococcales</taxon>
        <taxon>Microbacteriaceae</taxon>
        <taxon>Microbacterium</taxon>
    </lineage>
</organism>
<dbReference type="EMBL" id="LT629770">
    <property type="protein sequence ID" value="SDR71178.1"/>
    <property type="molecule type" value="Genomic_DNA"/>
</dbReference>
<name>A0A1H1XGH9_9MICO</name>
<sequence>MALLWLATVAFALWLVVSRERDGLLLLVSIFLVGFFGAAGVFTKAFWRR</sequence>
<evidence type="ECO:0000313" key="2">
    <source>
        <dbReference type="EMBL" id="SDR71178.1"/>
    </source>
</evidence>
<proteinExistence type="predicted"/>
<evidence type="ECO:0000313" key="4">
    <source>
        <dbReference type="Proteomes" id="UP000182126"/>
    </source>
</evidence>
<protein>
    <submittedName>
        <fullName evidence="3">Uncharacterized protein</fullName>
    </submittedName>
</protein>
<evidence type="ECO:0000256" key="1">
    <source>
        <dbReference type="SAM" id="Phobius"/>
    </source>
</evidence>
<evidence type="ECO:0000313" key="3">
    <source>
        <dbReference type="EMBL" id="SDT08364.1"/>
    </source>
</evidence>
<reference evidence="3 4" key="1">
    <citation type="submission" date="2016-10" db="EMBL/GenBank/DDBJ databases">
        <authorList>
            <person name="de Groot N.N."/>
        </authorList>
    </citation>
    <scope>NUCLEOTIDE SEQUENCE [LARGE SCALE GENOMIC DNA]</scope>
    <source>
        <strain evidence="3 4">DSM 15019</strain>
    </source>
</reference>